<protein>
    <submittedName>
        <fullName evidence="2">DNA phosphorothioation-dependent restriction protein DptF</fullName>
    </submittedName>
</protein>
<evidence type="ECO:0000313" key="3">
    <source>
        <dbReference type="Proteomes" id="UP000429595"/>
    </source>
</evidence>
<dbReference type="Proteomes" id="UP000429595">
    <property type="component" value="Unassembled WGS sequence"/>
</dbReference>
<evidence type="ECO:0000259" key="1">
    <source>
        <dbReference type="Pfam" id="PF13643"/>
    </source>
</evidence>
<comment type="caution">
    <text evidence="2">The sequence shown here is derived from an EMBL/GenBank/DDBJ whole genome shotgun (WGS) entry which is preliminary data.</text>
</comment>
<gene>
    <name evidence="2" type="primary">dptF</name>
    <name evidence="2" type="ORF">F9802_08900</name>
</gene>
<evidence type="ECO:0000313" key="2">
    <source>
        <dbReference type="EMBL" id="KAB7707119.1"/>
    </source>
</evidence>
<dbReference type="InterPro" id="IPR017647">
    <property type="entry name" value="Dnd_assoc_3"/>
</dbReference>
<name>A0A6I1FLK8_9BACI</name>
<accession>A0A6I1FLK8</accession>
<feature type="domain" description="DUF4145" evidence="1">
    <location>
        <begin position="32"/>
        <end position="101"/>
    </location>
</feature>
<dbReference type="EMBL" id="WEIO01000004">
    <property type="protein sequence ID" value="KAB7707119.1"/>
    <property type="molecule type" value="Genomic_DNA"/>
</dbReference>
<dbReference type="InterPro" id="IPR025285">
    <property type="entry name" value="DUF4145"/>
</dbReference>
<sequence length="776" mass="90410">MEVIKMGQYCSFLEPFNKELYDIALKIDDLIFLESASALVKSRTFVESLVEDIFNREKYEAIYNVSLKDRIEKLYQRKVFKNQVYEAMSFIRINGNKAAHESSGDYIINALKAHRVIHQLSKWYINKYLGEEIVLPDYKEPKAKQPEIDKEMIEQLVQQHIKELAGEKALHPSPIVEPSEGAEESEAPKEYALEPLKEGRSYLVRELERLRASSKEALENADKGSFDHFKNYLHVERPIQNLVEEALENAKNQERTLIFLAGSVGDGKSHLISYLQQNKPKLVEDFLIINDATESDDPRKSSLETLAEKLSAFSDKDDPKKPQKVIVAINLGVINNFISTTFEQQSFERIHQFIHESSLFSNEAKMMVANNEFTLINFSASQPFTLTEGKMFSSYFLRLMERVTTPSLENPFYAAYRKDIENGINTIVHLNFDLLSDSEFQNKIDLLLCQVILKDKLVVSTRSFLNFLADILIPSDVDVFELRQENLLEHERLSYSLVNLLFTRGERSDILRAFAEMDPIHTRDHFFDQVMNDLYNLNYFNKSIQKYLKDHITSTLFEPIAKLMENDTEETVVGDQTLKLITETFIRSIYLTNKVKIEQEEIFSLYANYLYAYNRQDKRVLQKLYGLVHSAVINWRGSPKQGYVYLNKLTENYRVAQKLNFEPVFGMKKAILEKEMDTFEGVIRLYVSYDVDHPEDAICLEIDYPLFILLYHVTRGYRPSNQDQEDGLTFVHFMESILRIGKKNQPLLIHHHENKEFYKLNQNVFTSSYAFEKVEQ</sequence>
<dbReference type="NCBIfam" id="TIGR03238">
    <property type="entry name" value="dnd_assoc_3"/>
    <property type="match status" value="1"/>
</dbReference>
<proteinExistence type="predicted"/>
<dbReference type="Pfam" id="PF13643">
    <property type="entry name" value="DUF4145"/>
    <property type="match status" value="1"/>
</dbReference>
<dbReference type="AlphaFoldDB" id="A0A6I1FLK8"/>
<reference evidence="2 3" key="1">
    <citation type="submission" date="2019-10" db="EMBL/GenBank/DDBJ databases">
        <title>Bacillus aerolatum sp. nov., isolated from bioaerosol of sport playgrounds.</title>
        <authorList>
            <person name="Chen P."/>
            <person name="Zhang G."/>
        </authorList>
    </citation>
    <scope>NUCLEOTIDE SEQUENCE [LARGE SCALE GENOMIC DNA]</scope>
    <source>
        <strain evidence="2 3">CX253</strain>
    </source>
</reference>
<organism evidence="2 3">
    <name type="scientific">Bacillus aerolatus</name>
    <dbReference type="NCBI Taxonomy" id="2653354"/>
    <lineage>
        <taxon>Bacteria</taxon>
        <taxon>Bacillati</taxon>
        <taxon>Bacillota</taxon>
        <taxon>Bacilli</taxon>
        <taxon>Bacillales</taxon>
        <taxon>Bacillaceae</taxon>
        <taxon>Bacillus</taxon>
    </lineage>
</organism>
<keyword evidence="3" id="KW-1185">Reference proteome</keyword>